<feature type="non-terminal residue" evidence="2">
    <location>
        <position position="1"/>
    </location>
</feature>
<feature type="compositionally biased region" description="Low complexity" evidence="1">
    <location>
        <begin position="42"/>
        <end position="59"/>
    </location>
</feature>
<dbReference type="EMBL" id="CADCUS010000288">
    <property type="protein sequence ID" value="CAA9410196.1"/>
    <property type="molecule type" value="Genomic_DNA"/>
</dbReference>
<evidence type="ECO:0000313" key="2">
    <source>
        <dbReference type="EMBL" id="CAA9410196.1"/>
    </source>
</evidence>
<accession>A0A6J4PA33</accession>
<protein>
    <submittedName>
        <fullName evidence="2">Uncharacterized protein</fullName>
    </submittedName>
</protein>
<gene>
    <name evidence="2" type="ORF">AVDCRST_MAG66-1998</name>
</gene>
<proteinExistence type="predicted"/>
<evidence type="ECO:0000256" key="1">
    <source>
        <dbReference type="SAM" id="MobiDB-lite"/>
    </source>
</evidence>
<name>A0A6J4PA33_9PSEU</name>
<dbReference type="AlphaFoldDB" id="A0A6J4PA33"/>
<sequence length="138" mass="14773">WSRRSTSTPSTSRDAATSPPSTPSSGASLRTWSGPPPSADWGTARSTTATPAGGRATRPCSAWRRTSGTSPSTCCAPRRAATSRRPTATGCRRRRSGGRACGSRGSRPWTPPCWRSWWRGPPSWGRGRRPAAHTPDVR</sequence>
<feature type="compositionally biased region" description="Low complexity" evidence="1">
    <location>
        <begin position="1"/>
        <end position="28"/>
    </location>
</feature>
<reference evidence="2" key="1">
    <citation type="submission" date="2020-02" db="EMBL/GenBank/DDBJ databases">
        <authorList>
            <person name="Meier V. D."/>
        </authorList>
    </citation>
    <scope>NUCLEOTIDE SEQUENCE</scope>
    <source>
        <strain evidence="2">AVDCRST_MAG66</strain>
    </source>
</reference>
<feature type="region of interest" description="Disordered" evidence="1">
    <location>
        <begin position="1"/>
        <end position="107"/>
    </location>
</feature>
<feature type="compositionally biased region" description="Low complexity" evidence="1">
    <location>
        <begin position="73"/>
        <end position="90"/>
    </location>
</feature>
<organism evidence="2">
    <name type="scientific">uncultured Pseudonocardia sp</name>
    <dbReference type="NCBI Taxonomy" id="211455"/>
    <lineage>
        <taxon>Bacteria</taxon>
        <taxon>Bacillati</taxon>
        <taxon>Actinomycetota</taxon>
        <taxon>Actinomycetes</taxon>
        <taxon>Pseudonocardiales</taxon>
        <taxon>Pseudonocardiaceae</taxon>
        <taxon>Pseudonocardia</taxon>
        <taxon>environmental samples</taxon>
    </lineage>
</organism>
<feature type="non-terminal residue" evidence="2">
    <location>
        <position position="138"/>
    </location>
</feature>